<evidence type="ECO:0000313" key="4">
    <source>
        <dbReference type="Proteomes" id="UP000000763"/>
    </source>
</evidence>
<feature type="region of interest" description="Disordered" evidence="1">
    <location>
        <begin position="34"/>
        <end position="74"/>
    </location>
</feature>
<gene>
    <name evidence="2" type="ORF">P0524F03.31</name>
    <name evidence="3" type="ORF">P0528B09.4</name>
</gene>
<evidence type="ECO:0000313" key="2">
    <source>
        <dbReference type="EMBL" id="BAD09889.1"/>
    </source>
</evidence>
<dbReference type="AlphaFoldDB" id="Q6Z9F8"/>
<sequence length="194" mass="20876">MRKMAAAVQRMWVMPAAGHDEGAHAADARYGGRCADNTGDEQDGGGGRAADAGDSDGCAAGMEDKGGRARWRRSCDRRRRWGWPNWKAVTVDPDDCDRAADVEGAANRADNARDDDGRVVRRMHDMVSVGRNESGGDGCSQVAEADVADGGRGGRWTQVTTVATREDEGMWLAQGRHRCGERAHNLGLHVEPSD</sequence>
<reference evidence="4" key="3">
    <citation type="journal article" date="2005" name="Nature">
        <title>The map-based sequence of the rice genome.</title>
        <authorList>
            <consortium name="International rice genome sequencing project (IRGSP)"/>
            <person name="Matsumoto T."/>
            <person name="Wu J."/>
            <person name="Kanamori H."/>
            <person name="Katayose Y."/>
            <person name="Fujisawa M."/>
            <person name="Namiki N."/>
            <person name="Mizuno H."/>
            <person name="Yamamoto K."/>
            <person name="Antonio B.A."/>
            <person name="Baba T."/>
            <person name="Sakata K."/>
            <person name="Nagamura Y."/>
            <person name="Aoki H."/>
            <person name="Arikawa K."/>
            <person name="Arita K."/>
            <person name="Bito T."/>
            <person name="Chiden Y."/>
            <person name="Fujitsuka N."/>
            <person name="Fukunaka R."/>
            <person name="Hamada M."/>
            <person name="Harada C."/>
            <person name="Hayashi A."/>
            <person name="Hijishita S."/>
            <person name="Honda M."/>
            <person name="Hosokawa S."/>
            <person name="Ichikawa Y."/>
            <person name="Idonuma A."/>
            <person name="Iijima M."/>
            <person name="Ikeda M."/>
            <person name="Ikeno M."/>
            <person name="Ito K."/>
            <person name="Ito S."/>
            <person name="Ito T."/>
            <person name="Ito Y."/>
            <person name="Ito Y."/>
            <person name="Iwabuchi A."/>
            <person name="Kamiya K."/>
            <person name="Karasawa W."/>
            <person name="Kurita K."/>
            <person name="Katagiri S."/>
            <person name="Kikuta A."/>
            <person name="Kobayashi H."/>
            <person name="Kobayashi N."/>
            <person name="Machita K."/>
            <person name="Maehara T."/>
            <person name="Masukawa M."/>
            <person name="Mizubayashi T."/>
            <person name="Mukai Y."/>
            <person name="Nagasaki H."/>
            <person name="Nagata Y."/>
            <person name="Naito S."/>
            <person name="Nakashima M."/>
            <person name="Nakama Y."/>
            <person name="Nakamichi Y."/>
            <person name="Nakamura M."/>
            <person name="Meguro A."/>
            <person name="Negishi M."/>
            <person name="Ohta I."/>
            <person name="Ohta T."/>
            <person name="Okamoto M."/>
            <person name="Ono N."/>
            <person name="Saji S."/>
            <person name="Sakaguchi M."/>
            <person name="Sakai K."/>
            <person name="Shibata M."/>
            <person name="Shimokawa T."/>
            <person name="Song J."/>
            <person name="Takazaki Y."/>
            <person name="Terasawa K."/>
            <person name="Tsugane M."/>
            <person name="Tsuji K."/>
            <person name="Ueda S."/>
            <person name="Waki K."/>
            <person name="Yamagata H."/>
            <person name="Yamamoto M."/>
            <person name="Yamamoto S."/>
            <person name="Yamane H."/>
            <person name="Yoshiki S."/>
            <person name="Yoshihara R."/>
            <person name="Yukawa K."/>
            <person name="Zhong H."/>
            <person name="Yano M."/>
            <person name="Yuan Q."/>
            <person name="Ouyang S."/>
            <person name="Liu J."/>
            <person name="Jones K.M."/>
            <person name="Gansberger K."/>
            <person name="Moffat K."/>
            <person name="Hill J."/>
            <person name="Bera J."/>
            <person name="Fadrosh D."/>
            <person name="Jin S."/>
            <person name="Johri S."/>
            <person name="Kim M."/>
            <person name="Overton L."/>
            <person name="Reardon M."/>
            <person name="Tsitrin T."/>
            <person name="Vuong H."/>
            <person name="Weaver B."/>
            <person name="Ciecko A."/>
            <person name="Tallon L."/>
            <person name="Jackson J."/>
            <person name="Pai G."/>
            <person name="Aken S.V."/>
            <person name="Utterback T."/>
            <person name="Reidmuller S."/>
            <person name="Feldblyum T."/>
            <person name="Hsiao J."/>
            <person name="Zismann V."/>
            <person name="Iobst S."/>
            <person name="de Vazeille A.R."/>
            <person name="Buell C.R."/>
            <person name="Ying K."/>
            <person name="Li Y."/>
            <person name="Lu T."/>
            <person name="Huang Y."/>
            <person name="Zhao Q."/>
            <person name="Feng Q."/>
            <person name="Zhang L."/>
            <person name="Zhu J."/>
            <person name="Weng Q."/>
            <person name="Mu J."/>
            <person name="Lu Y."/>
            <person name="Fan D."/>
            <person name="Liu Y."/>
            <person name="Guan J."/>
            <person name="Zhang Y."/>
            <person name="Yu S."/>
            <person name="Liu X."/>
            <person name="Zhang Y."/>
            <person name="Hong G."/>
            <person name="Han B."/>
            <person name="Choisne N."/>
            <person name="Demange N."/>
            <person name="Orjeda G."/>
            <person name="Samain S."/>
            <person name="Cattolico L."/>
            <person name="Pelletier E."/>
            <person name="Couloux A."/>
            <person name="Segurens B."/>
            <person name="Wincker P."/>
            <person name="D'Hont A."/>
            <person name="Scarpelli C."/>
            <person name="Weissenbach J."/>
            <person name="Salanoubat M."/>
            <person name="Quetier F."/>
            <person name="Yu Y."/>
            <person name="Kim H.R."/>
            <person name="Rambo T."/>
            <person name="Currie J."/>
            <person name="Collura K."/>
            <person name="Luo M."/>
            <person name="Yang T."/>
            <person name="Ammiraju J.S.S."/>
            <person name="Engler F."/>
            <person name="Soderlund C."/>
            <person name="Wing R.A."/>
            <person name="Palmer L.E."/>
            <person name="de la Bastide M."/>
            <person name="Spiegel L."/>
            <person name="Nascimento L."/>
            <person name="Zutavern T."/>
            <person name="O'Shaughnessy A."/>
            <person name="Dike S."/>
            <person name="Dedhia N."/>
            <person name="Preston R."/>
            <person name="Balija V."/>
            <person name="McCombie W.R."/>
            <person name="Chow T."/>
            <person name="Chen H."/>
            <person name="Chung M."/>
            <person name="Chen C."/>
            <person name="Shaw J."/>
            <person name="Wu H."/>
            <person name="Hsiao K."/>
            <person name="Chao Y."/>
            <person name="Chu M."/>
            <person name="Cheng C."/>
            <person name="Hour A."/>
            <person name="Lee P."/>
            <person name="Lin S."/>
            <person name="Lin Y."/>
            <person name="Liou J."/>
            <person name="Liu S."/>
            <person name="Hsing Y."/>
            <person name="Raghuvanshi S."/>
            <person name="Mohanty A."/>
            <person name="Bharti A.K."/>
            <person name="Gaur A."/>
            <person name="Gupta V."/>
            <person name="Kumar D."/>
            <person name="Ravi V."/>
            <person name="Vij S."/>
            <person name="Kapur A."/>
            <person name="Khurana P."/>
            <person name="Khurana P."/>
            <person name="Khurana J.P."/>
            <person name="Tyagi A.K."/>
            <person name="Gaikwad K."/>
            <person name="Singh A."/>
            <person name="Dalal V."/>
            <person name="Srivastava S."/>
            <person name="Dixit A."/>
            <person name="Pal A.K."/>
            <person name="Ghazi I.A."/>
            <person name="Yadav M."/>
            <person name="Pandit A."/>
            <person name="Bhargava A."/>
            <person name="Sureshbabu K."/>
            <person name="Batra K."/>
            <person name="Sharma T.R."/>
            <person name="Mohapatra T."/>
            <person name="Singh N.K."/>
            <person name="Messing J."/>
            <person name="Nelson A.B."/>
            <person name="Fuks G."/>
            <person name="Kavchok S."/>
            <person name="Keizer G."/>
            <person name="Linton E."/>
            <person name="Llaca V."/>
            <person name="Song R."/>
            <person name="Tanyolac B."/>
            <person name="Young S."/>
            <person name="Ho-Il K."/>
            <person name="Hahn J.H."/>
            <person name="Sangsakoo G."/>
            <person name="Vanavichit A."/>
            <person name="de Mattos Luiz.A.T."/>
            <person name="Zimmer P.D."/>
            <person name="Malone G."/>
            <person name="Dellagostin O."/>
            <person name="de Oliveira A.C."/>
            <person name="Bevan M."/>
            <person name="Bancroft I."/>
            <person name="Minx P."/>
            <person name="Cordum H."/>
            <person name="Wilson R."/>
            <person name="Cheng Z."/>
            <person name="Jin W."/>
            <person name="Jiang J."/>
            <person name="Leong S.A."/>
            <person name="Iwama H."/>
            <person name="Gojobori T."/>
            <person name="Itoh T."/>
            <person name="Niimura Y."/>
            <person name="Fujii Y."/>
            <person name="Habara T."/>
            <person name="Sakai H."/>
            <person name="Sato Y."/>
            <person name="Wilson G."/>
            <person name="Kumar K."/>
            <person name="McCouch S."/>
            <person name="Juretic N."/>
            <person name="Hoen D."/>
            <person name="Wright S."/>
            <person name="Bruskiewich R."/>
            <person name="Bureau T."/>
            <person name="Miyao A."/>
            <person name="Hirochika H."/>
            <person name="Nishikawa T."/>
            <person name="Kadowaki K."/>
            <person name="Sugiura M."/>
            <person name="Burr B."/>
            <person name="Sasaki T."/>
        </authorList>
    </citation>
    <scope>NUCLEOTIDE SEQUENCE [LARGE SCALE GENOMIC DNA]</scope>
    <source>
        <strain evidence="4">cv. Nipponbare</strain>
    </source>
</reference>
<reference evidence="4" key="4">
    <citation type="journal article" date="2008" name="Nucleic Acids Res.">
        <title>The rice annotation project database (RAP-DB): 2008 update.</title>
        <authorList>
            <consortium name="The rice annotation project (RAP)"/>
        </authorList>
    </citation>
    <scope>GENOME REANNOTATION</scope>
    <source>
        <strain evidence="4">cv. Nipponbare</strain>
    </source>
</reference>
<reference evidence="2" key="1">
    <citation type="submission" date="2002-01" db="EMBL/GenBank/DDBJ databases">
        <title>Oryza sativa nipponbare(GA3) genomic DNA, chromosome 8, PAC clone:P0524F03.</title>
        <authorList>
            <person name="Sasaki T."/>
            <person name="Matsumoto T."/>
            <person name="Yamamoto K."/>
        </authorList>
    </citation>
    <scope>NUCLEOTIDE SEQUENCE</scope>
</reference>
<protein>
    <submittedName>
        <fullName evidence="3">Uncharacterized protein</fullName>
    </submittedName>
</protein>
<evidence type="ECO:0000313" key="3">
    <source>
        <dbReference type="EMBL" id="BAD09903.1"/>
    </source>
</evidence>
<proteinExistence type="predicted"/>
<organism evidence="3 4">
    <name type="scientific">Oryza sativa subsp. japonica</name>
    <name type="common">Rice</name>
    <dbReference type="NCBI Taxonomy" id="39947"/>
    <lineage>
        <taxon>Eukaryota</taxon>
        <taxon>Viridiplantae</taxon>
        <taxon>Streptophyta</taxon>
        <taxon>Embryophyta</taxon>
        <taxon>Tracheophyta</taxon>
        <taxon>Spermatophyta</taxon>
        <taxon>Magnoliopsida</taxon>
        <taxon>Liliopsida</taxon>
        <taxon>Poales</taxon>
        <taxon>Poaceae</taxon>
        <taxon>BOP clade</taxon>
        <taxon>Oryzoideae</taxon>
        <taxon>Oryzeae</taxon>
        <taxon>Oryzinae</taxon>
        <taxon>Oryza</taxon>
        <taxon>Oryza sativa</taxon>
    </lineage>
</organism>
<feature type="compositionally biased region" description="Low complexity" evidence="1">
    <location>
        <begin position="49"/>
        <end position="61"/>
    </location>
</feature>
<reference evidence="3" key="2">
    <citation type="submission" date="2002-01" db="EMBL/GenBank/DDBJ databases">
        <title>Oryza sativa nipponbare(GA3) genomic DNA, chromosome 8, PAC clone:P0528B09.</title>
        <authorList>
            <person name="Sasaki T."/>
            <person name="Matsumoto T."/>
            <person name="Yamamoto K."/>
        </authorList>
    </citation>
    <scope>NUCLEOTIDE SEQUENCE</scope>
</reference>
<dbReference type="Proteomes" id="UP000000763">
    <property type="component" value="Chromosome 8"/>
</dbReference>
<dbReference type="EMBL" id="AP004703">
    <property type="protein sequence ID" value="BAD09903.1"/>
    <property type="molecule type" value="Genomic_DNA"/>
</dbReference>
<evidence type="ECO:0000256" key="1">
    <source>
        <dbReference type="SAM" id="MobiDB-lite"/>
    </source>
</evidence>
<dbReference type="EMBL" id="AP004702">
    <property type="protein sequence ID" value="BAD09889.1"/>
    <property type="molecule type" value="Genomic_DNA"/>
</dbReference>
<name>Q6Z9F8_ORYSJ</name>
<accession>Q6Z9F8</accession>